<dbReference type="RefSeq" id="WP_091125506.1">
    <property type="nucleotide sequence ID" value="NZ_FOLB01000012.1"/>
</dbReference>
<gene>
    <name evidence="2" type="ORF">SAMN04487968_11240</name>
</gene>
<keyword evidence="3" id="KW-1185">Reference proteome</keyword>
<dbReference type="Pfam" id="PF13443">
    <property type="entry name" value="HTH_26"/>
    <property type="match status" value="1"/>
</dbReference>
<name>A0A1I1MJF0_9ACTN</name>
<accession>A0A1I1MJF0</accession>
<protein>
    <submittedName>
        <fullName evidence="2">Cro/C1-type HTH DNA-binding domain-containing protein</fullName>
    </submittedName>
</protein>
<dbReference type="InterPro" id="IPR001387">
    <property type="entry name" value="Cro/C1-type_HTH"/>
</dbReference>
<dbReference type="STRING" id="574651.SAMN04487968_11240"/>
<dbReference type="AlphaFoldDB" id="A0A1I1MJF0"/>
<dbReference type="GO" id="GO:0003677">
    <property type="term" value="F:DNA binding"/>
    <property type="evidence" value="ECO:0007669"/>
    <property type="project" value="UniProtKB-KW"/>
</dbReference>
<proteinExistence type="predicted"/>
<dbReference type="OrthoDB" id="3402715at2"/>
<dbReference type="EMBL" id="FOLB01000012">
    <property type="protein sequence ID" value="SFC83258.1"/>
    <property type="molecule type" value="Genomic_DNA"/>
</dbReference>
<dbReference type="InterPro" id="IPR010982">
    <property type="entry name" value="Lambda_DNA-bd_dom_sf"/>
</dbReference>
<dbReference type="Proteomes" id="UP000198832">
    <property type="component" value="Unassembled WGS sequence"/>
</dbReference>
<dbReference type="SUPFAM" id="SSF47413">
    <property type="entry name" value="lambda repressor-like DNA-binding domains"/>
    <property type="match status" value="1"/>
</dbReference>
<keyword evidence="2" id="KW-0238">DNA-binding</keyword>
<evidence type="ECO:0000313" key="3">
    <source>
        <dbReference type="Proteomes" id="UP000198832"/>
    </source>
</evidence>
<organism evidence="2 3">
    <name type="scientific">Nocardioides terrae</name>
    <dbReference type="NCBI Taxonomy" id="574651"/>
    <lineage>
        <taxon>Bacteria</taxon>
        <taxon>Bacillati</taxon>
        <taxon>Actinomycetota</taxon>
        <taxon>Actinomycetes</taxon>
        <taxon>Propionibacteriales</taxon>
        <taxon>Nocardioidaceae</taxon>
        <taxon>Nocardioides</taxon>
    </lineage>
</organism>
<dbReference type="Gene3D" id="1.10.260.40">
    <property type="entry name" value="lambda repressor-like DNA-binding domains"/>
    <property type="match status" value="1"/>
</dbReference>
<evidence type="ECO:0000259" key="1">
    <source>
        <dbReference type="Pfam" id="PF13443"/>
    </source>
</evidence>
<feature type="domain" description="HTH cro/C1-type" evidence="1">
    <location>
        <begin position="13"/>
        <end position="68"/>
    </location>
</feature>
<sequence length="81" mass="8329">MAISLASSTTRKLGGVLAERQVTVESLSAGSGIPASTLHDKLGGSAPFELNELDAIAVALGLPLQEFLPRSGQRAGRRSQA</sequence>
<evidence type="ECO:0000313" key="2">
    <source>
        <dbReference type="EMBL" id="SFC83258.1"/>
    </source>
</evidence>
<reference evidence="2 3" key="1">
    <citation type="submission" date="2016-10" db="EMBL/GenBank/DDBJ databases">
        <authorList>
            <person name="de Groot N.N."/>
        </authorList>
    </citation>
    <scope>NUCLEOTIDE SEQUENCE [LARGE SCALE GENOMIC DNA]</scope>
    <source>
        <strain evidence="2 3">CGMCC 1.7056</strain>
    </source>
</reference>